<evidence type="ECO:0000259" key="4">
    <source>
        <dbReference type="PROSITE" id="PS50280"/>
    </source>
</evidence>
<dbReference type="Gene3D" id="1.10.220.160">
    <property type="match status" value="1"/>
</dbReference>
<protein>
    <submittedName>
        <fullName evidence="5">Maker344</fullName>
    </submittedName>
</protein>
<evidence type="ECO:0000313" key="6">
    <source>
        <dbReference type="Proteomes" id="UP000494163"/>
    </source>
</evidence>
<dbReference type="InterPro" id="IPR001214">
    <property type="entry name" value="SET_dom"/>
</dbReference>
<feature type="domain" description="SET" evidence="4">
    <location>
        <begin position="39"/>
        <end position="282"/>
    </location>
</feature>
<evidence type="ECO:0000313" key="5">
    <source>
        <dbReference type="EMBL" id="ALC49538.1"/>
    </source>
</evidence>
<dbReference type="CDD" id="cd20071">
    <property type="entry name" value="SET_SMYD"/>
    <property type="match status" value="1"/>
</dbReference>
<accession>A0A0M4EUR0</accession>
<dbReference type="Gene3D" id="2.170.270.10">
    <property type="entry name" value="SET domain"/>
    <property type="match status" value="1"/>
</dbReference>
<organism evidence="5 6">
    <name type="scientific">Drosophila busckii</name>
    <name type="common">Fruit fly</name>
    <dbReference type="NCBI Taxonomy" id="30019"/>
    <lineage>
        <taxon>Eukaryota</taxon>
        <taxon>Metazoa</taxon>
        <taxon>Ecdysozoa</taxon>
        <taxon>Arthropoda</taxon>
        <taxon>Hexapoda</taxon>
        <taxon>Insecta</taxon>
        <taxon>Pterygota</taxon>
        <taxon>Neoptera</taxon>
        <taxon>Endopterygota</taxon>
        <taxon>Diptera</taxon>
        <taxon>Brachycera</taxon>
        <taxon>Muscomorpha</taxon>
        <taxon>Ephydroidea</taxon>
        <taxon>Drosophilidae</taxon>
        <taxon>Drosophila</taxon>
    </lineage>
</organism>
<dbReference type="SUPFAM" id="SSF82199">
    <property type="entry name" value="SET domain"/>
    <property type="match status" value="1"/>
</dbReference>
<dbReference type="InterPro" id="IPR046341">
    <property type="entry name" value="SET_dom_sf"/>
</dbReference>
<reference evidence="5 6" key="1">
    <citation type="submission" date="2015-08" db="EMBL/GenBank/DDBJ databases">
        <title>Ancestral chromatin configuration constrains chromatin evolution on differentiating sex chromosomes in Drosophila.</title>
        <authorList>
            <person name="Zhou Q."/>
            <person name="Bachtrog D."/>
        </authorList>
    </citation>
    <scope>NUCLEOTIDE SEQUENCE [LARGE SCALE GENOMIC DNA]</scope>
    <source>
        <tissue evidence="5">Whole larvae</tissue>
    </source>
</reference>
<keyword evidence="2" id="KW-0808">Transferase</keyword>
<dbReference type="PANTHER" id="PTHR46455:SF3">
    <property type="entry name" value="SET AND MYND DOMAIN CONTAINING, ARTHROPOD-SPECIFIC, MEMBER 9, ISOFORM A-RELATED"/>
    <property type="match status" value="1"/>
</dbReference>
<dbReference type="STRING" id="30019.A0A0M4EUR0"/>
<keyword evidence="1" id="KW-0489">Methyltransferase</keyword>
<dbReference type="Proteomes" id="UP000494163">
    <property type="component" value="Chromosome X"/>
</dbReference>
<dbReference type="EMBL" id="CP012528">
    <property type="protein sequence ID" value="ALC49538.1"/>
    <property type="molecule type" value="Genomic_DNA"/>
</dbReference>
<dbReference type="PANTHER" id="PTHR46455">
    <property type="entry name" value="SET AND MYND DOMAIN CONTAINING, ARTHROPOD-SPECIFIC, MEMBER 4, ISOFORM A"/>
    <property type="match status" value="1"/>
</dbReference>
<dbReference type="SMART" id="SM00317">
    <property type="entry name" value="SET"/>
    <property type="match status" value="1"/>
</dbReference>
<dbReference type="FunFam" id="2.170.270.10:FF:000013">
    <property type="entry name" value="Histone-lysine N-methyltransferase SMYD1 isoform 1"/>
    <property type="match status" value="1"/>
</dbReference>
<dbReference type="Pfam" id="PF00856">
    <property type="entry name" value="SET"/>
    <property type="match status" value="1"/>
</dbReference>
<evidence type="ECO:0000256" key="2">
    <source>
        <dbReference type="ARBA" id="ARBA00022679"/>
    </source>
</evidence>
<dbReference type="GO" id="GO:0008276">
    <property type="term" value="F:protein methyltransferase activity"/>
    <property type="evidence" value="ECO:0007669"/>
    <property type="project" value="UniProtKB-ARBA"/>
</dbReference>
<gene>
    <name evidence="5" type="ORF">Dbus_chrXg1394</name>
</gene>
<keyword evidence="6" id="KW-1185">Reference proteome</keyword>
<dbReference type="Gene3D" id="6.10.140.2220">
    <property type="match status" value="1"/>
</dbReference>
<dbReference type="GO" id="GO:0008170">
    <property type="term" value="F:N-methyltransferase activity"/>
    <property type="evidence" value="ECO:0007669"/>
    <property type="project" value="UniProtKB-ARBA"/>
</dbReference>
<sequence length="320" mass="35319">MSQQLQQLTQVPQMSISASTQELAELIDAHLGALRPAAPAWRVADSPISGRGIFATRDIAAGEQLFQERTLLVGPTAHRGRNLKNCIHCYHSPSGKAADAAADDAAALCSAGCGLPVCGDCVASTRHALECQLFRKWQPKDGSRIDPRALRILSVVRCFFLSEPQRKLLYAMQANADRYYMREVERAAECFEHFPSDPDMLEYFYRTICAFNTNAFESRFHLAGAGDGAGQEIVARALFPLAGMLNHQCTPNAAHHFLDGETIVVTATERIAEGQEITMSYTKLLWSTLARKIFLAMTKHFMCQCPRCQDPTVSSQCTCN</sequence>
<evidence type="ECO:0000256" key="3">
    <source>
        <dbReference type="ARBA" id="ARBA00022691"/>
    </source>
</evidence>
<dbReference type="GO" id="GO:0032259">
    <property type="term" value="P:methylation"/>
    <property type="evidence" value="ECO:0007669"/>
    <property type="project" value="UniProtKB-KW"/>
</dbReference>
<name>A0A0M4EUR0_DROBS</name>
<dbReference type="InterPro" id="IPR053010">
    <property type="entry name" value="SET_SmydA-8"/>
</dbReference>
<dbReference type="AlphaFoldDB" id="A0A0M4EUR0"/>
<dbReference type="OMA" id="CRDSSRH"/>
<proteinExistence type="predicted"/>
<dbReference type="OrthoDB" id="5945798at2759"/>
<dbReference type="GO" id="GO:0008757">
    <property type="term" value="F:S-adenosylmethionine-dependent methyltransferase activity"/>
    <property type="evidence" value="ECO:0007669"/>
    <property type="project" value="UniProtKB-ARBA"/>
</dbReference>
<keyword evidence="3" id="KW-0949">S-adenosyl-L-methionine</keyword>
<dbReference type="PROSITE" id="PS50280">
    <property type="entry name" value="SET"/>
    <property type="match status" value="1"/>
</dbReference>
<evidence type="ECO:0000256" key="1">
    <source>
        <dbReference type="ARBA" id="ARBA00022603"/>
    </source>
</evidence>